<sequence>MNHLLDFIKRDKLTTQTFTIAHNQCMYMLLHQSMRGGSVEGASTHQSLLVKVPLLCKQQPLSWLACMMVLWHPHLVLW</sequence>
<organism evidence="1 2">
    <name type="scientific">Cannabis sativa</name>
    <name type="common">Hemp</name>
    <name type="synonym">Marijuana</name>
    <dbReference type="NCBI Taxonomy" id="3483"/>
    <lineage>
        <taxon>Eukaryota</taxon>
        <taxon>Viridiplantae</taxon>
        <taxon>Streptophyta</taxon>
        <taxon>Embryophyta</taxon>
        <taxon>Tracheophyta</taxon>
        <taxon>Spermatophyta</taxon>
        <taxon>Magnoliopsida</taxon>
        <taxon>eudicotyledons</taxon>
        <taxon>Gunneridae</taxon>
        <taxon>Pentapetalae</taxon>
        <taxon>rosids</taxon>
        <taxon>fabids</taxon>
        <taxon>Rosales</taxon>
        <taxon>Cannabaceae</taxon>
        <taxon>Cannabis</taxon>
    </lineage>
</organism>
<protein>
    <submittedName>
        <fullName evidence="1">Uncharacterized protein</fullName>
    </submittedName>
</protein>
<dbReference type="EnsemblPlants" id="novel_model_6448_5bd9a17a.1.5bd9b13c">
    <property type="protein sequence ID" value="cds.novel_model_6448_5bd9a17a.1.5bd9b13c"/>
    <property type="gene ID" value="novel_gene_3368_5bd9a17a"/>
</dbReference>
<evidence type="ECO:0000313" key="1">
    <source>
        <dbReference type="EnsemblPlants" id="cds.novel_model_6448_5bd9a17a.1.5bd9b13c"/>
    </source>
</evidence>
<reference evidence="1" key="2">
    <citation type="submission" date="2021-03" db="UniProtKB">
        <authorList>
            <consortium name="EnsemblPlants"/>
        </authorList>
    </citation>
    <scope>IDENTIFICATION</scope>
</reference>
<dbReference type="Proteomes" id="UP000596661">
    <property type="component" value="Chromosome 9"/>
</dbReference>
<dbReference type="Gramene" id="novel_model_6448_5bd9a17a.1.5bd9b13c">
    <property type="protein sequence ID" value="cds.novel_model_6448_5bd9a17a.1.5bd9b13c"/>
    <property type="gene ID" value="novel_gene_3368_5bd9a17a"/>
</dbReference>
<dbReference type="AlphaFoldDB" id="A0A803R8S3"/>
<evidence type="ECO:0000313" key="2">
    <source>
        <dbReference type="Proteomes" id="UP000596661"/>
    </source>
</evidence>
<reference evidence="1" key="1">
    <citation type="submission" date="2018-11" db="EMBL/GenBank/DDBJ databases">
        <authorList>
            <person name="Grassa J C."/>
        </authorList>
    </citation>
    <scope>NUCLEOTIDE SEQUENCE [LARGE SCALE GENOMIC DNA]</scope>
</reference>
<dbReference type="EMBL" id="UZAU01000718">
    <property type="status" value="NOT_ANNOTATED_CDS"/>
    <property type="molecule type" value="Genomic_DNA"/>
</dbReference>
<name>A0A803R8S3_CANSA</name>
<proteinExistence type="predicted"/>
<keyword evidence="2" id="KW-1185">Reference proteome</keyword>
<accession>A0A803R8S3</accession>